<dbReference type="InParanoid" id="D8R462"/>
<evidence type="ECO:0000313" key="1">
    <source>
        <dbReference type="EMBL" id="EFJ33059.1"/>
    </source>
</evidence>
<accession>D8R462</accession>
<sequence length="108" mass="12835">MEADRRYVLLDSQERVRDYCSPYHRRLHIEVGERDNFKGGAWVPYYDYLLKNPKGWRTTVATTNEKSHRPSVGEFMNLGVVEKWISFEDKSSGWQPKHDWTLHYTLSA</sequence>
<proteinExistence type="predicted"/>
<evidence type="ECO:0000313" key="2">
    <source>
        <dbReference type="Proteomes" id="UP000001514"/>
    </source>
</evidence>
<organism evidence="2">
    <name type="scientific">Selaginella moellendorffii</name>
    <name type="common">Spikemoss</name>
    <dbReference type="NCBI Taxonomy" id="88036"/>
    <lineage>
        <taxon>Eukaryota</taxon>
        <taxon>Viridiplantae</taxon>
        <taxon>Streptophyta</taxon>
        <taxon>Embryophyta</taxon>
        <taxon>Tracheophyta</taxon>
        <taxon>Lycopodiopsida</taxon>
        <taxon>Selaginellales</taxon>
        <taxon>Selaginellaceae</taxon>
        <taxon>Selaginella</taxon>
    </lineage>
</organism>
<keyword evidence="2" id="KW-1185">Reference proteome</keyword>
<reference evidence="1 2" key="1">
    <citation type="journal article" date="2011" name="Science">
        <title>The Selaginella genome identifies genetic changes associated with the evolution of vascular plants.</title>
        <authorList>
            <person name="Banks J.A."/>
            <person name="Nishiyama T."/>
            <person name="Hasebe M."/>
            <person name="Bowman J.L."/>
            <person name="Gribskov M."/>
            <person name="dePamphilis C."/>
            <person name="Albert V.A."/>
            <person name="Aono N."/>
            <person name="Aoyama T."/>
            <person name="Ambrose B.A."/>
            <person name="Ashton N.W."/>
            <person name="Axtell M.J."/>
            <person name="Barker E."/>
            <person name="Barker M.S."/>
            <person name="Bennetzen J.L."/>
            <person name="Bonawitz N.D."/>
            <person name="Chapple C."/>
            <person name="Cheng C."/>
            <person name="Correa L.G."/>
            <person name="Dacre M."/>
            <person name="DeBarry J."/>
            <person name="Dreyer I."/>
            <person name="Elias M."/>
            <person name="Engstrom E.M."/>
            <person name="Estelle M."/>
            <person name="Feng L."/>
            <person name="Finet C."/>
            <person name="Floyd S.K."/>
            <person name="Frommer W.B."/>
            <person name="Fujita T."/>
            <person name="Gramzow L."/>
            <person name="Gutensohn M."/>
            <person name="Harholt J."/>
            <person name="Hattori M."/>
            <person name="Heyl A."/>
            <person name="Hirai T."/>
            <person name="Hiwatashi Y."/>
            <person name="Ishikawa M."/>
            <person name="Iwata M."/>
            <person name="Karol K.G."/>
            <person name="Koehler B."/>
            <person name="Kolukisaoglu U."/>
            <person name="Kubo M."/>
            <person name="Kurata T."/>
            <person name="Lalonde S."/>
            <person name="Li K."/>
            <person name="Li Y."/>
            <person name="Litt A."/>
            <person name="Lyons E."/>
            <person name="Manning G."/>
            <person name="Maruyama T."/>
            <person name="Michael T.P."/>
            <person name="Mikami K."/>
            <person name="Miyazaki S."/>
            <person name="Morinaga S."/>
            <person name="Murata T."/>
            <person name="Mueller-Roeber B."/>
            <person name="Nelson D.R."/>
            <person name="Obara M."/>
            <person name="Oguri Y."/>
            <person name="Olmstead R.G."/>
            <person name="Onodera N."/>
            <person name="Petersen B.L."/>
            <person name="Pils B."/>
            <person name="Prigge M."/>
            <person name="Rensing S.A."/>
            <person name="Riano-Pachon D.M."/>
            <person name="Roberts A.W."/>
            <person name="Sato Y."/>
            <person name="Scheller H.V."/>
            <person name="Schulz B."/>
            <person name="Schulz C."/>
            <person name="Shakirov E.V."/>
            <person name="Shibagaki N."/>
            <person name="Shinohara N."/>
            <person name="Shippen D.E."/>
            <person name="Soerensen I."/>
            <person name="Sotooka R."/>
            <person name="Sugimoto N."/>
            <person name="Sugita M."/>
            <person name="Sumikawa N."/>
            <person name="Tanurdzic M."/>
            <person name="Theissen G."/>
            <person name="Ulvskov P."/>
            <person name="Wakazuki S."/>
            <person name="Weng J.K."/>
            <person name="Willats W.W."/>
            <person name="Wipf D."/>
            <person name="Wolf P.G."/>
            <person name="Yang L."/>
            <person name="Zimmer A.D."/>
            <person name="Zhu Q."/>
            <person name="Mitros T."/>
            <person name="Hellsten U."/>
            <person name="Loque D."/>
            <person name="Otillar R."/>
            <person name="Salamov A."/>
            <person name="Schmutz J."/>
            <person name="Shapiro H."/>
            <person name="Lindquist E."/>
            <person name="Lucas S."/>
            <person name="Rokhsar D."/>
            <person name="Grigoriev I.V."/>
        </authorList>
    </citation>
    <scope>NUCLEOTIDE SEQUENCE [LARGE SCALE GENOMIC DNA]</scope>
</reference>
<dbReference type="EMBL" id="GL377571">
    <property type="protein sequence ID" value="EFJ33059.1"/>
    <property type="molecule type" value="Genomic_DNA"/>
</dbReference>
<dbReference type="HOGENOM" id="CLU_2296558_0_0_1"/>
<dbReference type="Gramene" id="EFJ33059">
    <property type="protein sequence ID" value="EFJ33059"/>
    <property type="gene ID" value="SELMODRAFT_407183"/>
</dbReference>
<gene>
    <name evidence="1" type="ORF">SELMODRAFT_407183</name>
</gene>
<dbReference type="Proteomes" id="UP000001514">
    <property type="component" value="Unassembled WGS sequence"/>
</dbReference>
<protein>
    <submittedName>
        <fullName evidence="1">Uncharacterized protein</fullName>
    </submittedName>
</protein>
<name>D8R462_SELML</name>
<dbReference type="KEGG" id="smo:SELMODRAFT_407183"/>
<dbReference type="AlphaFoldDB" id="D8R462"/>